<feature type="region of interest" description="Disordered" evidence="1">
    <location>
        <begin position="51"/>
        <end position="83"/>
    </location>
</feature>
<dbReference type="EMBL" id="JASPKY010001057">
    <property type="protein sequence ID" value="KAK9679247.1"/>
    <property type="molecule type" value="Genomic_DNA"/>
</dbReference>
<keyword evidence="3" id="KW-1185">Reference proteome</keyword>
<organism evidence="2 3">
    <name type="scientific">Popillia japonica</name>
    <name type="common">Japanese beetle</name>
    <dbReference type="NCBI Taxonomy" id="7064"/>
    <lineage>
        <taxon>Eukaryota</taxon>
        <taxon>Metazoa</taxon>
        <taxon>Ecdysozoa</taxon>
        <taxon>Arthropoda</taxon>
        <taxon>Hexapoda</taxon>
        <taxon>Insecta</taxon>
        <taxon>Pterygota</taxon>
        <taxon>Neoptera</taxon>
        <taxon>Endopterygota</taxon>
        <taxon>Coleoptera</taxon>
        <taxon>Polyphaga</taxon>
        <taxon>Scarabaeiformia</taxon>
        <taxon>Scarabaeidae</taxon>
        <taxon>Rutelinae</taxon>
        <taxon>Popillia</taxon>
    </lineage>
</organism>
<reference evidence="2 3" key="1">
    <citation type="journal article" date="2024" name="BMC Genomics">
        <title>De novo assembly and annotation of Popillia japonica's genome with initial clues to its potential as an invasive pest.</title>
        <authorList>
            <person name="Cucini C."/>
            <person name="Boschi S."/>
            <person name="Funari R."/>
            <person name="Cardaioli E."/>
            <person name="Iannotti N."/>
            <person name="Marturano G."/>
            <person name="Paoli F."/>
            <person name="Bruttini M."/>
            <person name="Carapelli A."/>
            <person name="Frati F."/>
            <person name="Nardi F."/>
        </authorList>
    </citation>
    <scope>NUCLEOTIDE SEQUENCE [LARGE SCALE GENOMIC DNA]</scope>
    <source>
        <strain evidence="2">DMR45628</strain>
    </source>
</reference>
<protein>
    <submittedName>
        <fullName evidence="2">Uncharacterized protein</fullName>
    </submittedName>
</protein>
<evidence type="ECO:0000313" key="2">
    <source>
        <dbReference type="EMBL" id="KAK9679247.1"/>
    </source>
</evidence>
<evidence type="ECO:0000256" key="1">
    <source>
        <dbReference type="SAM" id="MobiDB-lite"/>
    </source>
</evidence>
<accession>A0AAW1HS23</accession>
<gene>
    <name evidence="2" type="ORF">QE152_g40170</name>
</gene>
<comment type="caution">
    <text evidence="2">The sequence shown here is derived from an EMBL/GenBank/DDBJ whole genome shotgun (WGS) entry which is preliminary data.</text>
</comment>
<evidence type="ECO:0000313" key="3">
    <source>
        <dbReference type="Proteomes" id="UP001458880"/>
    </source>
</evidence>
<name>A0AAW1HS23_POPJA</name>
<proteinExistence type="predicted"/>
<dbReference type="Proteomes" id="UP001458880">
    <property type="component" value="Unassembled WGS sequence"/>
</dbReference>
<dbReference type="AlphaFoldDB" id="A0AAW1HS23"/>
<feature type="compositionally biased region" description="Acidic residues" evidence="1">
    <location>
        <begin position="59"/>
        <end position="83"/>
    </location>
</feature>
<sequence>MCWRKSCEVVNELHIIDVTGAATLVIGGDSLLDFDDFMSYVDDDFSEMEQYLNGYESSTGEEEVGEECEESEKSEENEESDES</sequence>